<dbReference type="InParanoid" id="A0A5K4F9B7"/>
<proteinExistence type="inferred from homology"/>
<dbReference type="STRING" id="6183.A0A5K4F9B7"/>
<reference evidence="6" key="1">
    <citation type="journal article" date="2012" name="PLoS Negl. Trop. Dis.">
        <title>A systematically improved high quality genome and transcriptome of the human blood fluke Schistosoma mansoni.</title>
        <authorList>
            <person name="Protasio A.V."/>
            <person name="Tsai I.J."/>
            <person name="Babbage A."/>
            <person name="Nichol S."/>
            <person name="Hunt M."/>
            <person name="Aslett M.A."/>
            <person name="De Silva N."/>
            <person name="Velarde G.S."/>
            <person name="Anderson T.J."/>
            <person name="Clark R.C."/>
            <person name="Davidson C."/>
            <person name="Dillon G.P."/>
            <person name="Holroyd N.E."/>
            <person name="LoVerde P.T."/>
            <person name="Lloyd C."/>
            <person name="McQuillan J."/>
            <person name="Oliveira G."/>
            <person name="Otto T.D."/>
            <person name="Parker-Manuel S.J."/>
            <person name="Quail M.A."/>
            <person name="Wilson R.A."/>
            <person name="Zerlotini A."/>
            <person name="Dunne D.W."/>
            <person name="Berriman M."/>
        </authorList>
    </citation>
    <scope>NUCLEOTIDE SEQUENCE [LARGE SCALE GENOMIC DNA]</scope>
    <source>
        <strain evidence="6">Puerto Rican</strain>
    </source>
</reference>
<dbReference type="SUPFAM" id="SSF51735">
    <property type="entry name" value="NAD(P)-binding Rossmann-fold domains"/>
    <property type="match status" value="1"/>
</dbReference>
<reference evidence="7" key="2">
    <citation type="submission" date="2019-11" db="UniProtKB">
        <authorList>
            <consortium name="WormBaseParasite"/>
        </authorList>
    </citation>
    <scope>IDENTIFICATION</scope>
    <source>
        <strain evidence="7">Puerto Rican</strain>
    </source>
</reference>
<evidence type="ECO:0000256" key="3">
    <source>
        <dbReference type="ARBA" id="ARBA00042000"/>
    </source>
</evidence>
<comment type="similarity">
    <text evidence="1">Belongs to the complex I NDUFA9 subunit family.</text>
</comment>
<dbReference type="PANTHER" id="PTHR12126">
    <property type="entry name" value="NADH-UBIQUINONE OXIDOREDUCTASE 39 KDA SUBUNIT-RELATED"/>
    <property type="match status" value="1"/>
</dbReference>
<evidence type="ECO:0000313" key="6">
    <source>
        <dbReference type="Proteomes" id="UP000008854"/>
    </source>
</evidence>
<dbReference type="Proteomes" id="UP000008854">
    <property type="component" value="Unassembled WGS sequence"/>
</dbReference>
<dbReference type="GO" id="GO:0044877">
    <property type="term" value="F:protein-containing complex binding"/>
    <property type="evidence" value="ECO:0007669"/>
    <property type="project" value="TreeGrafter"/>
</dbReference>
<keyword evidence="6" id="KW-1185">Reference proteome</keyword>
<name>A0A5K4F9B7_SCHMA</name>
<dbReference type="InterPro" id="IPR036291">
    <property type="entry name" value="NAD(P)-bd_dom_sf"/>
</dbReference>
<dbReference type="Gene3D" id="3.40.50.720">
    <property type="entry name" value="NAD(P)-binding Rossmann-like Domain"/>
    <property type="match status" value="1"/>
</dbReference>
<protein>
    <recommendedName>
        <fullName evidence="2">NADH dehydrogenase [ubiquinone] 1 alpha subcomplex subunit 9, mitochondrial</fullName>
    </recommendedName>
    <alternativeName>
        <fullName evidence="4">Complex I-39kD</fullName>
    </alternativeName>
    <alternativeName>
        <fullName evidence="3">NADH-ubiquinone oxidoreductase 39 kDa subunit</fullName>
    </alternativeName>
</protein>
<evidence type="ECO:0000256" key="4">
    <source>
        <dbReference type="ARBA" id="ARBA00043145"/>
    </source>
</evidence>
<evidence type="ECO:0000256" key="2">
    <source>
        <dbReference type="ARBA" id="ARBA00040720"/>
    </source>
</evidence>
<accession>A0A5K4F9B7</accession>
<evidence type="ECO:0000313" key="7">
    <source>
        <dbReference type="WBParaSite" id="Smp_335280.1"/>
    </source>
</evidence>
<dbReference type="AlphaFoldDB" id="A0A5K4F9B7"/>
<dbReference type="WBParaSite" id="Smp_335280.1">
    <property type="protein sequence ID" value="Smp_335280.1"/>
    <property type="gene ID" value="Smp_335280"/>
</dbReference>
<dbReference type="InterPro" id="IPR051207">
    <property type="entry name" value="ComplexI_NDUFA9_subunit"/>
</dbReference>
<organism evidence="6 7">
    <name type="scientific">Schistosoma mansoni</name>
    <name type="common">Blood fluke</name>
    <dbReference type="NCBI Taxonomy" id="6183"/>
    <lineage>
        <taxon>Eukaryota</taxon>
        <taxon>Metazoa</taxon>
        <taxon>Spiralia</taxon>
        <taxon>Lophotrochozoa</taxon>
        <taxon>Platyhelminthes</taxon>
        <taxon>Trematoda</taxon>
        <taxon>Digenea</taxon>
        <taxon>Strigeidida</taxon>
        <taxon>Schistosomatoidea</taxon>
        <taxon>Schistosomatidae</taxon>
        <taxon>Schistosoma</taxon>
    </lineage>
</organism>
<evidence type="ECO:0000256" key="5">
    <source>
        <dbReference type="ARBA" id="ARBA00046455"/>
    </source>
</evidence>
<sequence length="119" mass="12970">MSKVFGFFKKTGFNSYGLGIRFFTTTSGCLVEEPIVLSKLKRGTGGRASFNGITVTVFGGTGYLGRNLMAQLAKTGTQIILPYRCDPHMIRDVKVIGDLGQVLFLPGYACSQFLVDFIT</sequence>
<dbReference type="PANTHER" id="PTHR12126:SF11">
    <property type="entry name" value="NADH DEHYDROGENASE [UBIQUINONE] 1 ALPHA SUBCOMPLEX SUBUNIT 9, MITOCHONDRIAL"/>
    <property type="match status" value="1"/>
</dbReference>
<dbReference type="GO" id="GO:0005739">
    <property type="term" value="C:mitochondrion"/>
    <property type="evidence" value="ECO:0007669"/>
    <property type="project" value="TreeGrafter"/>
</dbReference>
<evidence type="ECO:0000256" key="1">
    <source>
        <dbReference type="ARBA" id="ARBA00038501"/>
    </source>
</evidence>
<comment type="subunit">
    <text evidence="5">Complex I is composed of 45 different subunits. This a component of the hydrophobic protein fraction. Interacts with BLOC1S1. Interacts with SLC2A4. Interacts with CLOCK. Interacts with RAB5IF.</text>
</comment>